<reference evidence="1" key="1">
    <citation type="submission" date="2020-09" db="EMBL/GenBank/DDBJ databases">
        <title>Genome-Enabled Discovery of Anthraquinone Biosynthesis in Senna tora.</title>
        <authorList>
            <person name="Kang S.-H."/>
            <person name="Pandey R.P."/>
            <person name="Lee C.-M."/>
            <person name="Sim J.-S."/>
            <person name="Jeong J.-T."/>
            <person name="Choi B.-S."/>
            <person name="Jung M."/>
            <person name="Ginzburg D."/>
            <person name="Zhao K."/>
            <person name="Won S.Y."/>
            <person name="Oh T.-J."/>
            <person name="Yu Y."/>
            <person name="Kim N.-H."/>
            <person name="Lee O.R."/>
            <person name="Lee T.-H."/>
            <person name="Bashyal P."/>
            <person name="Kim T.-S."/>
            <person name="Lee W.-H."/>
            <person name="Kawkins C."/>
            <person name="Kim C.-K."/>
            <person name="Kim J.S."/>
            <person name="Ahn B.O."/>
            <person name="Rhee S.Y."/>
            <person name="Sohng J.K."/>
        </authorList>
    </citation>
    <scope>NUCLEOTIDE SEQUENCE</scope>
    <source>
        <tissue evidence="1">Leaf</tissue>
    </source>
</reference>
<dbReference type="AlphaFoldDB" id="A0A834XBG3"/>
<accession>A0A834XBG3</accession>
<gene>
    <name evidence="1" type="ORF">G2W53_004318</name>
</gene>
<dbReference type="Proteomes" id="UP000634136">
    <property type="component" value="Unassembled WGS sequence"/>
</dbReference>
<keyword evidence="2" id="KW-1185">Reference proteome</keyword>
<protein>
    <submittedName>
        <fullName evidence="1">Uncharacterized protein</fullName>
    </submittedName>
</protein>
<proteinExistence type="predicted"/>
<sequence>MEEVSQTDRLAYIREFQWISSSIGASGRMEELKMYKYERVVAQASQKDRFALYLGIRVDFMLEWGF</sequence>
<comment type="caution">
    <text evidence="1">The sequence shown here is derived from an EMBL/GenBank/DDBJ whole genome shotgun (WGS) entry which is preliminary data.</text>
</comment>
<organism evidence="1 2">
    <name type="scientific">Senna tora</name>
    <dbReference type="NCBI Taxonomy" id="362788"/>
    <lineage>
        <taxon>Eukaryota</taxon>
        <taxon>Viridiplantae</taxon>
        <taxon>Streptophyta</taxon>
        <taxon>Embryophyta</taxon>
        <taxon>Tracheophyta</taxon>
        <taxon>Spermatophyta</taxon>
        <taxon>Magnoliopsida</taxon>
        <taxon>eudicotyledons</taxon>
        <taxon>Gunneridae</taxon>
        <taxon>Pentapetalae</taxon>
        <taxon>rosids</taxon>
        <taxon>fabids</taxon>
        <taxon>Fabales</taxon>
        <taxon>Fabaceae</taxon>
        <taxon>Caesalpinioideae</taxon>
        <taxon>Cassia clade</taxon>
        <taxon>Senna</taxon>
    </lineage>
</organism>
<dbReference type="EMBL" id="JAAIUW010000002">
    <property type="protein sequence ID" value="KAF7842020.1"/>
    <property type="molecule type" value="Genomic_DNA"/>
</dbReference>
<evidence type="ECO:0000313" key="1">
    <source>
        <dbReference type="EMBL" id="KAF7842020.1"/>
    </source>
</evidence>
<evidence type="ECO:0000313" key="2">
    <source>
        <dbReference type="Proteomes" id="UP000634136"/>
    </source>
</evidence>
<name>A0A834XBG3_9FABA</name>